<dbReference type="InterPro" id="IPR021202">
    <property type="entry name" value="Rv3654c-like"/>
</dbReference>
<keyword evidence="1" id="KW-1133">Transmembrane helix</keyword>
<feature type="domain" description="Putative Flp pilus-assembly TadG-like N-terminal" evidence="2">
    <location>
        <begin position="12"/>
        <end position="58"/>
    </location>
</feature>
<dbReference type="NCBIfam" id="TIGR03816">
    <property type="entry name" value="tadE_like_DECH"/>
    <property type="match status" value="1"/>
</dbReference>
<evidence type="ECO:0000259" key="2">
    <source>
        <dbReference type="Pfam" id="PF13400"/>
    </source>
</evidence>
<evidence type="ECO:0000313" key="3">
    <source>
        <dbReference type="EMBL" id="MDQ7908354.1"/>
    </source>
</evidence>
<name>A0ABU0ZMT8_9ACTN</name>
<gene>
    <name evidence="3" type="ORF">RB614_27885</name>
</gene>
<feature type="transmembrane region" description="Helical" evidence="1">
    <location>
        <begin position="12"/>
        <end position="37"/>
    </location>
</feature>
<keyword evidence="4" id="KW-1185">Reference proteome</keyword>
<keyword evidence="1" id="KW-0812">Transmembrane</keyword>
<protein>
    <submittedName>
        <fullName evidence="3">Flp pilus-assembly TadE/G-like family protein</fullName>
    </submittedName>
</protein>
<organism evidence="3 4">
    <name type="scientific">Phytohabitans maris</name>
    <dbReference type="NCBI Taxonomy" id="3071409"/>
    <lineage>
        <taxon>Bacteria</taxon>
        <taxon>Bacillati</taxon>
        <taxon>Actinomycetota</taxon>
        <taxon>Actinomycetes</taxon>
        <taxon>Micromonosporales</taxon>
        <taxon>Micromonosporaceae</taxon>
    </lineage>
</organism>
<keyword evidence="1" id="KW-0472">Membrane</keyword>
<sequence length="122" mass="11916">MAGQRAGRADRGAATIMVLAIGLVLVGLGAAGAAVGAARVARHEARAAADLGALAGAMRILEGPDTACARAGELVSRNGGRLAACTVDGLDLVVAVEVDVTPLPGLTRTARVAARAGPIRAG</sequence>
<dbReference type="InterPro" id="IPR028087">
    <property type="entry name" value="Tad_N"/>
</dbReference>
<reference evidence="3 4" key="1">
    <citation type="submission" date="2023-08" db="EMBL/GenBank/DDBJ databases">
        <title>Phytohabitans sansha sp. nov., isolated from marine sediment.</title>
        <authorList>
            <person name="Zhao Y."/>
            <person name="Yi K."/>
        </authorList>
    </citation>
    <scope>NUCLEOTIDE SEQUENCE [LARGE SCALE GENOMIC DNA]</scope>
    <source>
        <strain evidence="3 4">ZYX-F-186</strain>
    </source>
</reference>
<dbReference type="Pfam" id="PF13400">
    <property type="entry name" value="Tad"/>
    <property type="match status" value="1"/>
</dbReference>
<dbReference type="Proteomes" id="UP001230908">
    <property type="component" value="Unassembled WGS sequence"/>
</dbReference>
<comment type="caution">
    <text evidence="3">The sequence shown here is derived from an EMBL/GenBank/DDBJ whole genome shotgun (WGS) entry which is preliminary data.</text>
</comment>
<evidence type="ECO:0000313" key="4">
    <source>
        <dbReference type="Proteomes" id="UP001230908"/>
    </source>
</evidence>
<dbReference type="EMBL" id="JAVHUY010000030">
    <property type="protein sequence ID" value="MDQ7908354.1"/>
    <property type="molecule type" value="Genomic_DNA"/>
</dbReference>
<proteinExistence type="predicted"/>
<evidence type="ECO:0000256" key="1">
    <source>
        <dbReference type="SAM" id="Phobius"/>
    </source>
</evidence>
<accession>A0ABU0ZMT8</accession>